<dbReference type="AlphaFoldDB" id="E6Q049"/>
<gene>
    <name evidence="1" type="ORF">CARN3_0101</name>
</gene>
<name>E6Q049_9ZZZZ</name>
<dbReference type="EMBL" id="CABN01000149">
    <property type="protein sequence ID" value="CBI00558.1"/>
    <property type="molecule type" value="Genomic_DNA"/>
</dbReference>
<protein>
    <submittedName>
        <fullName evidence="1">Uncharacterized protein</fullName>
    </submittedName>
</protein>
<proteinExistence type="predicted"/>
<evidence type="ECO:0000313" key="1">
    <source>
        <dbReference type="EMBL" id="CBI00558.1"/>
    </source>
</evidence>
<comment type="caution">
    <text evidence="1">The sequence shown here is derived from an EMBL/GenBank/DDBJ whole genome shotgun (WGS) entry which is preliminary data.</text>
</comment>
<accession>E6Q049</accession>
<sequence length="249" mass="26817">MVDVDDEAAMRAPEEIGIEQIEQVFEGSALGVALDGWSDNADVPLFDGGKAYLRLIDEQHAALHLDDELAGHGAGWSGLVSTEQFEQHGHVRLFGAAAGVYFNQAGAGAFDSLKDASLIERLEQIIDRVDIEGADRVLIKGRGEDDLGHALDKLMINEVPKESESVETGHLDIEKENVGLMDGDEFDGLNAVGGFGENLHISGGIEEKTQLFARQGFVVNDERAKRGRKQCGVLGGVLSRKRRGGCHGN</sequence>
<reference evidence="1" key="1">
    <citation type="submission" date="2009-10" db="EMBL/GenBank/DDBJ databases">
        <title>Diversity of trophic interactions inside an arsenic-rich microbial ecosystem.</title>
        <authorList>
            <person name="Bertin P.N."/>
            <person name="Heinrich-Salmeron A."/>
            <person name="Pelletier E."/>
            <person name="Goulhen-Chollet F."/>
            <person name="Arsene-Ploetze F."/>
            <person name="Gallien S."/>
            <person name="Calteau A."/>
            <person name="Vallenet D."/>
            <person name="Casiot C."/>
            <person name="Chane-Woon-Ming B."/>
            <person name="Giloteaux L."/>
            <person name="Barakat M."/>
            <person name="Bonnefoy V."/>
            <person name="Bruneel O."/>
            <person name="Chandler M."/>
            <person name="Cleiss J."/>
            <person name="Duran R."/>
            <person name="Elbaz-Poulichet F."/>
            <person name="Fonknechten N."/>
            <person name="Lauga B."/>
            <person name="Mornico D."/>
            <person name="Ortet P."/>
            <person name="Schaeffer C."/>
            <person name="Siguier P."/>
            <person name="Alexander Thil Smith A."/>
            <person name="Van Dorsselaer A."/>
            <person name="Weissenbach J."/>
            <person name="Medigue C."/>
            <person name="Le Paslier D."/>
        </authorList>
    </citation>
    <scope>NUCLEOTIDE SEQUENCE</scope>
</reference>
<organism evidence="1">
    <name type="scientific">mine drainage metagenome</name>
    <dbReference type="NCBI Taxonomy" id="410659"/>
    <lineage>
        <taxon>unclassified sequences</taxon>
        <taxon>metagenomes</taxon>
        <taxon>ecological metagenomes</taxon>
    </lineage>
</organism>